<dbReference type="PROSITE" id="PS00503">
    <property type="entry name" value="PECTINESTERASE_2"/>
    <property type="match status" value="1"/>
</dbReference>
<dbReference type="InterPro" id="IPR013830">
    <property type="entry name" value="SGNH_hydro"/>
</dbReference>
<sequence>MRRILIILAALLAGLDAAASGPMPDSPFGWAVSASFTSGDDYELTGGDSGRTVVLRSNGTDMREDIIKAVKDYDTVVFDGSDGDFIVSQAIRFSGLRGKTLLGVNGARIRTEFTVTPELTALLDAKGVKAMSDQGDGGVLSNGVRVAEERELNTRQAIIDYSGDSSEKYRNSGLFSLNACENFIIRNLALEGPGPIDVGGADLLTISNGSKHIWVDHCSFTDGMDGNFDINTRSDFITVSWCSFSYTDRAYDHKASNLIGNSNDPVRQGADNLNITFAWCVWGEGCEVRMPVVTFGKVHVLNCLYDCAGNYAPAVNAKYEAEVLVEGCYFKKGVKNIFDADPEALAYQFKDNIFREKFKPEDKGSVVMPYSYTPVPASRVPRLLEGENGAGPTLDLPVPEQSVKFTIHLMGDSTMADKDISGGNPERGWGMVFENFVDDSVRVINYAKNGRSTKSFIDEGLWDKVRAGIRPGDYVFIEFGHNDQKAGKEKVYAPAWGAFQDNLRMFIGTARELGATPVLLTPVARRHFNDGVLDEDTHGDYPEAMKAVAEETGTVLIDMEAATIDWLKAAGDEASREYFMWVEPGTCAAIPGGRQDNTHSNARGARRNCDIVCDSIRVKLPEIAAHLVRYDFVVDPDGRGDFLTVQDAIDAVPDYRGRVTTILVKPGIYHERLIIPASKSRLRISGCGAENTVITWDNAARRLWPDTDEEMGTFGSASVFVDADDVSFEDLSIRNDAGIGDLVGQAVALSTGGDRLFFRRCHIFGNQDTIYTGGRRNSEGGPCRSYYLDCLIEGTTDFIFGQGTCVFENCEIRSKKNSFITAASTAEGDEYGYVFINCRLTAEPQADKVYLGRPWRDYAKVVWINCEMGGHIRPEGWHNWNRPEREKTAYYAEYGSSGPGSAPDSRVGWSHQLTAGQAEAYSLGRIMGAECFASPWNPLDNQ</sequence>
<evidence type="ECO:0000256" key="5">
    <source>
        <dbReference type="PROSITE-ProRule" id="PRU10040"/>
    </source>
</evidence>
<organism evidence="9 10">
    <name type="scientific">Candidatus Cryptobacteroides merdipullorum</name>
    <dbReference type="NCBI Taxonomy" id="2840771"/>
    <lineage>
        <taxon>Bacteria</taxon>
        <taxon>Pseudomonadati</taxon>
        <taxon>Bacteroidota</taxon>
        <taxon>Bacteroidia</taxon>
        <taxon>Bacteroidales</taxon>
        <taxon>Candidatus Cryptobacteroides</taxon>
    </lineage>
</organism>
<protein>
    <recommendedName>
        <fullName evidence="8">Pectate lyase domain-containing protein</fullName>
    </recommendedName>
</protein>
<evidence type="ECO:0000313" key="10">
    <source>
        <dbReference type="Proteomes" id="UP000886881"/>
    </source>
</evidence>
<dbReference type="Proteomes" id="UP000886881">
    <property type="component" value="Unassembled WGS sequence"/>
</dbReference>
<feature type="signal peptide" evidence="7">
    <location>
        <begin position="1"/>
        <end position="19"/>
    </location>
</feature>
<dbReference type="InterPro" id="IPR033131">
    <property type="entry name" value="Pectinesterase_Asp_AS"/>
</dbReference>
<evidence type="ECO:0000256" key="3">
    <source>
        <dbReference type="ARBA" id="ARBA00023085"/>
    </source>
</evidence>
<reference evidence="9" key="2">
    <citation type="journal article" date="2021" name="PeerJ">
        <title>Extensive microbial diversity within the chicken gut microbiome revealed by metagenomics and culture.</title>
        <authorList>
            <person name="Gilroy R."/>
            <person name="Ravi A."/>
            <person name="Getino M."/>
            <person name="Pursley I."/>
            <person name="Horton D.L."/>
            <person name="Alikhan N.F."/>
            <person name="Baker D."/>
            <person name="Gharbi K."/>
            <person name="Hall N."/>
            <person name="Watson M."/>
            <person name="Adriaenssens E.M."/>
            <person name="Foster-Nyarko E."/>
            <person name="Jarju S."/>
            <person name="Secka A."/>
            <person name="Antonio M."/>
            <person name="Oren A."/>
            <person name="Chaudhuri R.R."/>
            <person name="La Ragione R."/>
            <person name="Hildebrand F."/>
            <person name="Pallen M.J."/>
        </authorList>
    </citation>
    <scope>NUCLEOTIDE SEQUENCE</scope>
    <source>
        <strain evidence="9">ChiHecec2B26-709</strain>
    </source>
</reference>
<keyword evidence="3" id="KW-0063">Aspartyl esterase</keyword>
<keyword evidence="4 6" id="KW-0456">Lyase</keyword>
<accession>A0A9D1GNS0</accession>
<reference evidence="9" key="1">
    <citation type="submission" date="2020-10" db="EMBL/GenBank/DDBJ databases">
        <authorList>
            <person name="Gilroy R."/>
        </authorList>
    </citation>
    <scope>NUCLEOTIDE SEQUENCE</scope>
    <source>
        <strain evidence="9">ChiHecec2B26-709</strain>
    </source>
</reference>
<dbReference type="Pfam" id="PF00544">
    <property type="entry name" value="Pectate_lyase_4"/>
    <property type="match status" value="1"/>
</dbReference>
<keyword evidence="7" id="KW-0732">Signal</keyword>
<dbReference type="SUPFAM" id="SSF52266">
    <property type="entry name" value="SGNH hydrolase"/>
    <property type="match status" value="1"/>
</dbReference>
<comment type="subcellular location">
    <subcellularLocation>
        <location evidence="6">Secreted</location>
    </subcellularLocation>
</comment>
<evidence type="ECO:0000256" key="6">
    <source>
        <dbReference type="RuleBase" id="RU361173"/>
    </source>
</evidence>
<dbReference type="Gene3D" id="3.40.50.1110">
    <property type="entry name" value="SGNH hydrolase"/>
    <property type="match status" value="1"/>
</dbReference>
<name>A0A9D1GNS0_9BACT</name>
<comment type="caution">
    <text evidence="9">The sequence shown here is derived from an EMBL/GenBank/DDBJ whole genome shotgun (WGS) entry which is preliminary data.</text>
</comment>
<dbReference type="GO" id="GO:0000272">
    <property type="term" value="P:polysaccharide catabolic process"/>
    <property type="evidence" value="ECO:0007669"/>
    <property type="project" value="UniProtKB-KW"/>
</dbReference>
<comment type="similarity">
    <text evidence="1">Belongs to the pectinesterase family.</text>
</comment>
<gene>
    <name evidence="9" type="ORF">IAC35_03520</name>
</gene>
<dbReference type="Pfam" id="PF13472">
    <property type="entry name" value="Lipase_GDSL_2"/>
    <property type="match status" value="1"/>
</dbReference>
<dbReference type="SMART" id="SM00656">
    <property type="entry name" value="Amb_all"/>
    <property type="match status" value="1"/>
</dbReference>
<keyword evidence="6" id="KW-0119">Carbohydrate metabolism</keyword>
<dbReference type="PANTHER" id="PTHR31321">
    <property type="entry name" value="ACYL-COA THIOESTER HYDROLASE YBHC-RELATED"/>
    <property type="match status" value="1"/>
</dbReference>
<dbReference type="InterPro" id="IPR037459">
    <property type="entry name" value="RhgT-like"/>
</dbReference>
<keyword evidence="6" id="KW-0964">Secreted</keyword>
<dbReference type="InterPro" id="IPR036514">
    <property type="entry name" value="SGNH_hydro_sf"/>
</dbReference>
<keyword evidence="2" id="KW-0378">Hydrolase</keyword>
<feature type="domain" description="Pectate lyase" evidence="8">
    <location>
        <begin position="106"/>
        <end position="336"/>
    </location>
</feature>
<evidence type="ECO:0000256" key="4">
    <source>
        <dbReference type="ARBA" id="ARBA00023239"/>
    </source>
</evidence>
<dbReference type="GO" id="GO:0009279">
    <property type="term" value="C:cell outer membrane"/>
    <property type="evidence" value="ECO:0007669"/>
    <property type="project" value="TreeGrafter"/>
</dbReference>
<dbReference type="AlphaFoldDB" id="A0A9D1GNS0"/>
<dbReference type="GO" id="GO:0016829">
    <property type="term" value="F:lyase activity"/>
    <property type="evidence" value="ECO:0007669"/>
    <property type="project" value="UniProtKB-KW"/>
</dbReference>
<proteinExistence type="inferred from homology"/>
<evidence type="ECO:0000256" key="1">
    <source>
        <dbReference type="ARBA" id="ARBA00008891"/>
    </source>
</evidence>
<dbReference type="SUPFAM" id="SSF51126">
    <property type="entry name" value="Pectin lyase-like"/>
    <property type="match status" value="2"/>
</dbReference>
<dbReference type="InterPro" id="IPR002022">
    <property type="entry name" value="Pec_lyase"/>
</dbReference>
<dbReference type="EMBL" id="DVLC01000068">
    <property type="protein sequence ID" value="HIT46910.1"/>
    <property type="molecule type" value="Genomic_DNA"/>
</dbReference>
<dbReference type="GO" id="GO:0005576">
    <property type="term" value="C:extracellular region"/>
    <property type="evidence" value="ECO:0007669"/>
    <property type="project" value="UniProtKB-SubCell"/>
</dbReference>
<evidence type="ECO:0000256" key="7">
    <source>
        <dbReference type="SAM" id="SignalP"/>
    </source>
</evidence>
<evidence type="ECO:0000259" key="8">
    <source>
        <dbReference type="SMART" id="SM00656"/>
    </source>
</evidence>
<dbReference type="CDD" id="cd01821">
    <property type="entry name" value="Rhamnogalacturan_acetylesterase_like"/>
    <property type="match status" value="1"/>
</dbReference>
<dbReference type="InterPro" id="IPR011050">
    <property type="entry name" value="Pectin_lyase_fold/virulence"/>
</dbReference>
<keyword evidence="6" id="KW-0624">Polysaccharide degradation</keyword>
<dbReference type="InterPro" id="IPR000070">
    <property type="entry name" value="Pectinesterase_cat"/>
</dbReference>
<evidence type="ECO:0000313" key="9">
    <source>
        <dbReference type="EMBL" id="HIT46910.1"/>
    </source>
</evidence>
<dbReference type="PANTHER" id="PTHR31321:SF57">
    <property type="entry name" value="PECTINESTERASE 53-RELATED"/>
    <property type="match status" value="1"/>
</dbReference>
<evidence type="ECO:0000256" key="2">
    <source>
        <dbReference type="ARBA" id="ARBA00022801"/>
    </source>
</evidence>
<dbReference type="GO" id="GO:0030599">
    <property type="term" value="F:pectinesterase activity"/>
    <property type="evidence" value="ECO:0007669"/>
    <property type="project" value="InterPro"/>
</dbReference>
<comment type="similarity">
    <text evidence="6">Belongs to the polysaccharide lyase 1 family.</text>
</comment>
<feature type="active site" evidence="5">
    <location>
        <position position="797"/>
    </location>
</feature>
<dbReference type="Pfam" id="PF01095">
    <property type="entry name" value="Pectinesterase"/>
    <property type="match status" value="1"/>
</dbReference>
<dbReference type="GO" id="GO:0042545">
    <property type="term" value="P:cell wall modification"/>
    <property type="evidence" value="ECO:0007669"/>
    <property type="project" value="InterPro"/>
</dbReference>
<dbReference type="InterPro" id="IPR012334">
    <property type="entry name" value="Pectin_lyas_fold"/>
</dbReference>
<dbReference type="Gene3D" id="2.160.20.10">
    <property type="entry name" value="Single-stranded right-handed beta-helix, Pectin lyase-like"/>
    <property type="match status" value="2"/>
</dbReference>
<feature type="chain" id="PRO_5039182354" description="Pectate lyase domain-containing protein" evidence="7">
    <location>
        <begin position="20"/>
        <end position="942"/>
    </location>
</feature>